<dbReference type="GeneID" id="36844001"/>
<name>A0A2U7U8Z6_9VIRU</name>
<accession>A0A2U7U8Z6</accession>
<evidence type="ECO:0000313" key="2">
    <source>
        <dbReference type="EMBL" id="AVK74860.1"/>
    </source>
</evidence>
<evidence type="ECO:0000256" key="1">
    <source>
        <dbReference type="SAM" id="MobiDB-lite"/>
    </source>
</evidence>
<dbReference type="Gene3D" id="3.30.760.10">
    <property type="entry name" value="RNA Cap, Translation Initiation Factor Eif4e"/>
    <property type="match status" value="1"/>
</dbReference>
<dbReference type="InterPro" id="IPR001040">
    <property type="entry name" value="TIF_eIF_4E"/>
</dbReference>
<reference evidence="2" key="1">
    <citation type="journal article" date="2018" name="Nat. Commun.">
        <title>Diversity and evolution of the emerging Pandoraviridae family.</title>
        <authorList>
            <person name="Legendre M."/>
            <person name="Fabre E."/>
            <person name="Poirot O."/>
            <person name="Jeudy S."/>
            <person name="Lartigue A."/>
            <person name="Alempic J.M."/>
            <person name="Beucher L."/>
            <person name="Philippe N."/>
            <person name="Bertaux L."/>
            <person name="Christo-Foroux E."/>
            <person name="Labadie K."/>
            <person name="Coute Y."/>
            <person name="Abergel C."/>
            <person name="Claverie J.M."/>
        </authorList>
    </citation>
    <scope>NUCLEOTIDE SEQUENCE [LARGE SCALE GENOMIC DNA]</scope>
    <source>
        <strain evidence="2">Quercus</strain>
    </source>
</reference>
<sequence length="226" mass="24919">MDTNCEGMDRQGDDGRAWCVWSHAAATNSGQDYAKTRQQATSASFRRLDALWDAIETALPRGTRSGGVSVFERGTSPDWESPSNVGGATAVFWWRGTTPSAHEIYHDLVSAVVTESAPLSTRIKGVRMTLSRGTARYQLWVSRHDVPGVSAHHAADRRMETPRQHALALVPWFRALVGTPLFAKPGAEPTPRPTPREHYYDPSAEEQSEADVYKDDPFGAAVFRHG</sequence>
<keyword evidence="2" id="KW-0396">Initiation factor</keyword>
<dbReference type="GO" id="GO:0003723">
    <property type="term" value="F:RNA binding"/>
    <property type="evidence" value="ECO:0007669"/>
    <property type="project" value="InterPro"/>
</dbReference>
<dbReference type="Proteomes" id="UP000248852">
    <property type="component" value="Segment"/>
</dbReference>
<gene>
    <name evidence="2" type="ORF">pqer_cds_438</name>
</gene>
<dbReference type="KEGG" id="vg:36844001"/>
<feature type="region of interest" description="Disordered" evidence="1">
    <location>
        <begin position="183"/>
        <end position="215"/>
    </location>
</feature>
<dbReference type="RefSeq" id="YP_009483129.1">
    <property type="nucleotide sequence ID" value="NC_037667.1"/>
</dbReference>
<proteinExistence type="predicted"/>
<keyword evidence="2" id="KW-0648">Protein biosynthesis</keyword>
<organism evidence="2">
    <name type="scientific">Pandoravirus quercus</name>
    <dbReference type="NCBI Taxonomy" id="2107709"/>
    <lineage>
        <taxon>Viruses</taxon>
        <taxon>Pandoravirus</taxon>
    </lineage>
</organism>
<protein>
    <submittedName>
        <fullName evidence="2">Eukaryotic initiation factor 4E incomplete domain containing protein</fullName>
    </submittedName>
</protein>
<dbReference type="Pfam" id="PF01652">
    <property type="entry name" value="IF4E"/>
    <property type="match status" value="1"/>
</dbReference>
<dbReference type="InterPro" id="IPR023398">
    <property type="entry name" value="TIF_eIF4e-like"/>
</dbReference>
<dbReference type="EMBL" id="MG011689">
    <property type="protein sequence ID" value="AVK74860.1"/>
    <property type="molecule type" value="Genomic_DNA"/>
</dbReference>
<dbReference type="SUPFAM" id="SSF55418">
    <property type="entry name" value="eIF4e-like"/>
    <property type="match status" value="1"/>
</dbReference>